<comment type="caution">
    <text evidence="1">The sequence shown here is derived from an EMBL/GenBank/DDBJ whole genome shotgun (WGS) entry which is preliminary data.</text>
</comment>
<dbReference type="GO" id="GO:0009236">
    <property type="term" value="P:cobalamin biosynthetic process"/>
    <property type="evidence" value="ECO:0007669"/>
    <property type="project" value="UniProtKB-UniPathway"/>
</dbReference>
<evidence type="ECO:0000313" key="1">
    <source>
        <dbReference type="EMBL" id="OEH93515.1"/>
    </source>
</evidence>
<dbReference type="Pfam" id="PF02283">
    <property type="entry name" value="CobU"/>
    <property type="match status" value="1"/>
</dbReference>
<reference evidence="1 2" key="1">
    <citation type="submission" date="2016-08" db="EMBL/GenBank/DDBJ databases">
        <title>Genome of Bacillus solimangrovi GH2-4.</title>
        <authorList>
            <person name="Lim S."/>
            <person name="Kim B.-C."/>
        </authorList>
    </citation>
    <scope>NUCLEOTIDE SEQUENCE [LARGE SCALE GENOMIC DNA]</scope>
    <source>
        <strain evidence="1 2">GH2-4</strain>
    </source>
</reference>
<dbReference type="SUPFAM" id="SSF52540">
    <property type="entry name" value="P-loop containing nucleoside triphosphate hydrolases"/>
    <property type="match status" value="1"/>
</dbReference>
<dbReference type="UniPathway" id="UPA00148">
    <property type="reaction ID" value="UER00236"/>
</dbReference>
<accession>A0A1E5LHH1</accession>
<organism evidence="1 2">
    <name type="scientific">Bacillus solimangrovi</name>
    <dbReference type="NCBI Taxonomy" id="1305675"/>
    <lineage>
        <taxon>Bacteria</taxon>
        <taxon>Bacillati</taxon>
        <taxon>Bacillota</taxon>
        <taxon>Bacilli</taxon>
        <taxon>Bacillales</taxon>
        <taxon>Bacillaceae</taxon>
        <taxon>Bacillus</taxon>
    </lineage>
</organism>
<name>A0A1E5LHH1_9BACI</name>
<dbReference type="GO" id="GO:0043752">
    <property type="term" value="F:adenosylcobinamide kinase activity"/>
    <property type="evidence" value="ECO:0007669"/>
    <property type="project" value="InterPro"/>
</dbReference>
<dbReference type="STRING" id="1305675.BFG57_00540"/>
<proteinExistence type="predicted"/>
<dbReference type="InterPro" id="IPR027417">
    <property type="entry name" value="P-loop_NTPase"/>
</dbReference>
<dbReference type="OrthoDB" id="1766664at2"/>
<keyword evidence="2" id="KW-1185">Reference proteome</keyword>
<dbReference type="InterPro" id="IPR003203">
    <property type="entry name" value="CobU/CobP"/>
</dbReference>
<dbReference type="AlphaFoldDB" id="A0A1E5LHH1"/>
<gene>
    <name evidence="1" type="ORF">BFG57_00540</name>
</gene>
<sequence length="148" mass="17841">MHFITGGVCQGKRRWVYEHYDLDSYSNWKWQSAFETDLKLPNESSVERIHVIEGIEVAFKQSLTLQVEECRDRWYHFFNAWCEWEREDHQLVIIGADISKGIVPIQKSERIWRDLTGWCYQDLVKRSDRFDVIWCGLNQTLKLKEEVR</sequence>
<dbReference type="Gene3D" id="3.40.50.300">
    <property type="entry name" value="P-loop containing nucleotide triphosphate hydrolases"/>
    <property type="match status" value="1"/>
</dbReference>
<dbReference type="RefSeq" id="WP_069716418.1">
    <property type="nucleotide sequence ID" value="NZ_MJEH01000011.1"/>
</dbReference>
<dbReference type="Proteomes" id="UP000095209">
    <property type="component" value="Unassembled WGS sequence"/>
</dbReference>
<dbReference type="GO" id="GO:0000166">
    <property type="term" value="F:nucleotide binding"/>
    <property type="evidence" value="ECO:0007669"/>
    <property type="project" value="InterPro"/>
</dbReference>
<dbReference type="EMBL" id="MJEH01000011">
    <property type="protein sequence ID" value="OEH93515.1"/>
    <property type="molecule type" value="Genomic_DNA"/>
</dbReference>
<evidence type="ECO:0000313" key="2">
    <source>
        <dbReference type="Proteomes" id="UP000095209"/>
    </source>
</evidence>
<protein>
    <submittedName>
        <fullName evidence="1">Uncharacterized protein</fullName>
    </submittedName>
</protein>